<dbReference type="PANTHER" id="PTHR30345:SF0">
    <property type="entry name" value="DNA DAMAGE-REPAIR_TOLERATION PROTEIN DRT102"/>
    <property type="match status" value="1"/>
</dbReference>
<evidence type="ECO:0000256" key="1">
    <source>
        <dbReference type="ARBA" id="ARBA00008754"/>
    </source>
</evidence>
<dbReference type="NCBIfam" id="TIGR00689">
    <property type="entry name" value="rpiB_lacA_lacB"/>
    <property type="match status" value="1"/>
</dbReference>
<evidence type="ECO:0000313" key="4">
    <source>
        <dbReference type="Proteomes" id="UP000033965"/>
    </source>
</evidence>
<feature type="binding site" evidence="2">
    <location>
        <position position="122"/>
    </location>
    <ligand>
        <name>D-ribulose 5-phosphate</name>
        <dbReference type="ChEBI" id="CHEBI:58121"/>
    </ligand>
</feature>
<dbReference type="NCBIfam" id="NF004051">
    <property type="entry name" value="PRK05571.1"/>
    <property type="match status" value="1"/>
</dbReference>
<gene>
    <name evidence="3" type="ORF">UY44_C0001G0046</name>
</gene>
<keyword evidence="3" id="KW-0413">Isomerase</keyword>
<dbReference type="PANTHER" id="PTHR30345">
    <property type="entry name" value="RIBOSE-5-PHOSPHATE ISOMERASE B"/>
    <property type="match status" value="1"/>
</dbReference>
<feature type="binding site" evidence="2">
    <location>
        <position position="146"/>
    </location>
    <ligand>
        <name>D-ribulose 5-phosphate</name>
        <dbReference type="ChEBI" id="CHEBI:58121"/>
    </ligand>
</feature>
<dbReference type="GO" id="GO:0009052">
    <property type="term" value="P:pentose-phosphate shunt, non-oxidative branch"/>
    <property type="evidence" value="ECO:0007669"/>
    <property type="project" value="TreeGrafter"/>
</dbReference>
<dbReference type="Pfam" id="PF02502">
    <property type="entry name" value="LacAB_rpiB"/>
    <property type="match status" value="1"/>
</dbReference>
<dbReference type="PIRSF" id="PIRSF005384">
    <property type="entry name" value="RpiB_LacA_B"/>
    <property type="match status" value="1"/>
</dbReference>
<evidence type="ECO:0000256" key="2">
    <source>
        <dbReference type="PIRSR" id="PIRSR005384-2"/>
    </source>
</evidence>
<feature type="binding site" evidence="2">
    <location>
        <position position="112"/>
    </location>
    <ligand>
        <name>D-ribulose 5-phosphate</name>
        <dbReference type="ChEBI" id="CHEBI:58121"/>
    </ligand>
</feature>
<dbReference type="PATRIC" id="fig|1618669.3.peg.50"/>
<proteinExistence type="inferred from homology"/>
<dbReference type="EMBL" id="LCPZ01000001">
    <property type="protein sequence ID" value="KKW09481.1"/>
    <property type="molecule type" value="Genomic_DNA"/>
</dbReference>
<dbReference type="AlphaFoldDB" id="A0A0G1VSN4"/>
<organism evidence="3 4">
    <name type="scientific">Candidatus Kaiserbacteria bacterium GW2011_GWA2_49_19</name>
    <dbReference type="NCBI Taxonomy" id="1618669"/>
    <lineage>
        <taxon>Bacteria</taxon>
        <taxon>Candidatus Kaiseribacteriota</taxon>
    </lineage>
</organism>
<feature type="binding site" evidence="2">
    <location>
        <begin position="8"/>
        <end position="9"/>
    </location>
    <ligand>
        <name>D-ribulose 5-phosphate</name>
        <dbReference type="ChEBI" id="CHEBI:58121"/>
    </ligand>
</feature>
<dbReference type="Gene3D" id="3.40.1400.10">
    <property type="entry name" value="Sugar-phosphate isomerase, RpiB/LacA/LacB"/>
    <property type="match status" value="1"/>
</dbReference>
<dbReference type="SUPFAM" id="SSF89623">
    <property type="entry name" value="Ribose/Galactose isomerase RpiB/AlsB"/>
    <property type="match status" value="1"/>
</dbReference>
<name>A0A0G1VSN4_9BACT</name>
<comment type="caution">
    <text evidence="3">The sequence shown here is derived from an EMBL/GenBank/DDBJ whole genome shotgun (WGS) entry which is preliminary data.</text>
</comment>
<dbReference type="Proteomes" id="UP000033965">
    <property type="component" value="Unassembled WGS sequence"/>
</dbReference>
<feature type="binding site" evidence="2">
    <location>
        <begin position="77"/>
        <end position="81"/>
    </location>
    <ligand>
        <name>D-ribulose 5-phosphate</name>
        <dbReference type="ChEBI" id="CHEBI:58121"/>
    </ligand>
</feature>
<dbReference type="GO" id="GO:0004751">
    <property type="term" value="F:ribose-5-phosphate isomerase activity"/>
    <property type="evidence" value="ECO:0007669"/>
    <property type="project" value="TreeGrafter"/>
</dbReference>
<feature type="binding site" evidence="2">
    <location>
        <position position="150"/>
    </location>
    <ligand>
        <name>D-ribulose 5-phosphate</name>
        <dbReference type="ChEBI" id="CHEBI:58121"/>
    </ligand>
</feature>
<dbReference type="InterPro" id="IPR003500">
    <property type="entry name" value="RpiB_LacA_LacB"/>
</dbReference>
<evidence type="ECO:0000313" key="3">
    <source>
        <dbReference type="EMBL" id="KKW09481.1"/>
    </source>
</evidence>
<dbReference type="GO" id="GO:0019316">
    <property type="term" value="P:D-allose catabolic process"/>
    <property type="evidence" value="ECO:0007669"/>
    <property type="project" value="TreeGrafter"/>
</dbReference>
<protein>
    <submittedName>
        <fullName evidence="3">Ribose-5-phosphate isomerase B</fullName>
    </submittedName>
</protein>
<dbReference type="InterPro" id="IPR036569">
    <property type="entry name" value="RpiB_LacA_LacB_sf"/>
</dbReference>
<reference evidence="3 4" key="1">
    <citation type="journal article" date="2015" name="Nature">
        <title>rRNA introns, odd ribosomes, and small enigmatic genomes across a large radiation of phyla.</title>
        <authorList>
            <person name="Brown C.T."/>
            <person name="Hug L.A."/>
            <person name="Thomas B.C."/>
            <person name="Sharon I."/>
            <person name="Castelle C.J."/>
            <person name="Singh A."/>
            <person name="Wilkins M.J."/>
            <person name="Williams K.H."/>
            <person name="Banfield J.F."/>
        </authorList>
    </citation>
    <scope>NUCLEOTIDE SEQUENCE [LARGE SCALE GENOMIC DNA]</scope>
</reference>
<accession>A0A0G1VSN4</accession>
<sequence>MKIYFAGDHAGFELKKVLMEYVKKLGNEVEDMGPFALNPDDDFPDFVIPLAKKVAENTPLDPPSKEGGEVRGVICAGSGQGEVMAANRIRGIRAAVYYGGRADIVKVTREHNNANVLSLGARFMTAEEAKIAVKTFLDTPFSNDERHVRRLKKIDDITK</sequence>
<comment type="similarity">
    <text evidence="1">Belongs to the LacAB/RpiB family.</text>
</comment>